<dbReference type="InterPro" id="IPR007352">
    <property type="entry name" value="DUF420"/>
</dbReference>
<name>A0ABV3ZHN8_9BACT</name>
<reference evidence="2 3" key="1">
    <citation type="submission" date="2023-07" db="EMBL/GenBank/DDBJ databases">
        <authorList>
            <person name="Lian W.-H."/>
        </authorList>
    </citation>
    <scope>NUCLEOTIDE SEQUENCE [LARGE SCALE GENOMIC DNA]</scope>
    <source>
        <strain evidence="2 3">SYSU DXS3180</strain>
    </source>
</reference>
<comment type="caution">
    <text evidence="2">The sequence shown here is derived from an EMBL/GenBank/DDBJ whole genome shotgun (WGS) entry which is preliminary data.</text>
</comment>
<protein>
    <submittedName>
        <fullName evidence="2">DUF420 domain-containing protein</fullName>
    </submittedName>
</protein>
<dbReference type="Proteomes" id="UP001560573">
    <property type="component" value="Unassembled WGS sequence"/>
</dbReference>
<dbReference type="EMBL" id="JAULBC010000005">
    <property type="protein sequence ID" value="MEX6689035.1"/>
    <property type="molecule type" value="Genomic_DNA"/>
</dbReference>
<accession>A0ABV3ZHN8</accession>
<sequence length="194" mass="21865">MLQASFQKNDKRAAWLIGIFSFVVFAVVVALGKIKLEVNVSFNVHLFAQMNAVINATIAFLLVCALIAVKKKNYLLHKRLMVTALVLSVIFLVSYIAHHLLAGEARYGDINHDGLVSPEEKLQAGGKRILYFFILSTHIFLASIILPFILFTAYRGLTGEWAAHKKLARYTWPLWFYVAVTGPVVYLMISPFYT</sequence>
<dbReference type="PANTHER" id="PTHR37692:SF1">
    <property type="entry name" value="DUF420 DOMAIN-CONTAINING PROTEIN"/>
    <property type="match status" value="1"/>
</dbReference>
<evidence type="ECO:0000256" key="1">
    <source>
        <dbReference type="SAM" id="Phobius"/>
    </source>
</evidence>
<feature type="transmembrane region" description="Helical" evidence="1">
    <location>
        <begin position="80"/>
        <end position="101"/>
    </location>
</feature>
<evidence type="ECO:0000313" key="2">
    <source>
        <dbReference type="EMBL" id="MEX6689035.1"/>
    </source>
</evidence>
<keyword evidence="3" id="KW-1185">Reference proteome</keyword>
<organism evidence="2 3">
    <name type="scientific">Danxiaibacter flavus</name>
    <dbReference type="NCBI Taxonomy" id="3049108"/>
    <lineage>
        <taxon>Bacteria</taxon>
        <taxon>Pseudomonadati</taxon>
        <taxon>Bacteroidota</taxon>
        <taxon>Chitinophagia</taxon>
        <taxon>Chitinophagales</taxon>
        <taxon>Chitinophagaceae</taxon>
        <taxon>Danxiaibacter</taxon>
    </lineage>
</organism>
<evidence type="ECO:0000313" key="3">
    <source>
        <dbReference type="Proteomes" id="UP001560573"/>
    </source>
</evidence>
<feature type="transmembrane region" description="Helical" evidence="1">
    <location>
        <begin position="12"/>
        <end position="34"/>
    </location>
</feature>
<gene>
    <name evidence="2" type="ORF">QTN47_16120</name>
</gene>
<proteinExistence type="predicted"/>
<dbReference type="RefSeq" id="WP_369330443.1">
    <property type="nucleotide sequence ID" value="NZ_JAULBC010000005.1"/>
</dbReference>
<feature type="transmembrane region" description="Helical" evidence="1">
    <location>
        <begin position="129"/>
        <end position="153"/>
    </location>
</feature>
<keyword evidence="1" id="KW-1133">Transmembrane helix</keyword>
<feature type="transmembrane region" description="Helical" evidence="1">
    <location>
        <begin position="46"/>
        <end position="68"/>
    </location>
</feature>
<keyword evidence="1" id="KW-0812">Transmembrane</keyword>
<dbReference type="PANTHER" id="PTHR37692">
    <property type="entry name" value="HYPOTHETICAL MEMBRANE SPANNING PROTEIN"/>
    <property type="match status" value="1"/>
</dbReference>
<feature type="transmembrane region" description="Helical" evidence="1">
    <location>
        <begin position="174"/>
        <end position="193"/>
    </location>
</feature>
<keyword evidence="1" id="KW-0472">Membrane</keyword>
<dbReference type="Pfam" id="PF04238">
    <property type="entry name" value="DUF420"/>
    <property type="match status" value="1"/>
</dbReference>